<dbReference type="RefSeq" id="WP_397094320.1">
    <property type="nucleotide sequence ID" value="NZ_JBIRYO010000020.1"/>
</dbReference>
<evidence type="ECO:0000313" key="2">
    <source>
        <dbReference type="EMBL" id="MFI2476998.1"/>
    </source>
</evidence>
<dbReference type="CDD" id="cd00829">
    <property type="entry name" value="SCP-x_thiolase"/>
    <property type="match status" value="1"/>
</dbReference>
<dbReference type="PANTHER" id="PTHR42870">
    <property type="entry name" value="ACETYL-COA C-ACETYLTRANSFERASE"/>
    <property type="match status" value="1"/>
</dbReference>
<evidence type="ECO:0000259" key="1">
    <source>
        <dbReference type="Pfam" id="PF22691"/>
    </source>
</evidence>
<comment type="caution">
    <text evidence="2">The sequence shown here is derived from an EMBL/GenBank/DDBJ whole genome shotgun (WGS) entry which is preliminary data.</text>
</comment>
<dbReference type="InterPro" id="IPR016039">
    <property type="entry name" value="Thiolase-like"/>
</dbReference>
<dbReference type="InterPro" id="IPR002155">
    <property type="entry name" value="Thiolase"/>
</dbReference>
<accession>A0ABW7X7M5</accession>
<dbReference type="PANTHER" id="PTHR42870:SF1">
    <property type="entry name" value="NON-SPECIFIC LIPID-TRANSFER PROTEIN-LIKE 2"/>
    <property type="match status" value="1"/>
</dbReference>
<dbReference type="Proteomes" id="UP001611415">
    <property type="component" value="Unassembled WGS sequence"/>
</dbReference>
<dbReference type="PIRSF" id="PIRSF000429">
    <property type="entry name" value="Ac-CoA_Ac_transf"/>
    <property type="match status" value="1"/>
</dbReference>
<dbReference type="Gene3D" id="3.40.47.10">
    <property type="match status" value="1"/>
</dbReference>
<gene>
    <name evidence="2" type="ORF">ACH49W_26750</name>
</gene>
<dbReference type="Pfam" id="PF22691">
    <property type="entry name" value="Thiolase_C_1"/>
    <property type="match status" value="1"/>
</dbReference>
<proteinExistence type="predicted"/>
<reference evidence="2 3" key="1">
    <citation type="submission" date="2024-10" db="EMBL/GenBank/DDBJ databases">
        <title>The Natural Products Discovery Center: Release of the First 8490 Sequenced Strains for Exploring Actinobacteria Biosynthetic Diversity.</title>
        <authorList>
            <person name="Kalkreuter E."/>
            <person name="Kautsar S.A."/>
            <person name="Yang D."/>
            <person name="Bader C.D."/>
            <person name="Teijaro C.N."/>
            <person name="Fluegel L."/>
            <person name="Davis C.M."/>
            <person name="Simpson J.R."/>
            <person name="Lauterbach L."/>
            <person name="Steele A.D."/>
            <person name="Gui C."/>
            <person name="Meng S."/>
            <person name="Li G."/>
            <person name="Viehrig K."/>
            <person name="Ye F."/>
            <person name="Su P."/>
            <person name="Kiefer A.F."/>
            <person name="Nichols A."/>
            <person name="Cepeda A.J."/>
            <person name="Yan W."/>
            <person name="Fan B."/>
            <person name="Jiang Y."/>
            <person name="Adhikari A."/>
            <person name="Zheng C.-J."/>
            <person name="Schuster L."/>
            <person name="Cowan T.M."/>
            <person name="Smanski M.J."/>
            <person name="Chevrette M.G."/>
            <person name="De Carvalho L.P.S."/>
            <person name="Shen B."/>
        </authorList>
    </citation>
    <scope>NUCLEOTIDE SEQUENCE [LARGE SCALE GENOMIC DNA]</scope>
    <source>
        <strain evidence="2 3">NPDC019275</strain>
    </source>
</reference>
<dbReference type="InterPro" id="IPR055140">
    <property type="entry name" value="Thiolase_C_2"/>
</dbReference>
<feature type="domain" description="Thiolase C-terminal" evidence="1">
    <location>
        <begin position="229"/>
        <end position="344"/>
    </location>
</feature>
<protein>
    <submittedName>
        <fullName evidence="2">Thiolase C-terminal domain-containing protein</fullName>
    </submittedName>
</protein>
<name>A0ABW7X7M5_9NOCA</name>
<sequence length="361" mass="39072">MYRQRDAQRSAEDLGAAALRQALDDAGLAKSDIDGLCLMRIPSYQTFGSMLGLDPGQLRHVSQYEAAGRMAGVAMQAAAMAIASGMAETVALVYGNNGRSVGARYGGDYSYGALSSYESVYGMTSPGAGVGLAYSRYVKEFGVPDDALAPLAISNRKFAMNNELAVMRKELTYDDYMNSRYIAEPLRLFDYCLINDGAVAMIMTSAERAADLRKPPVLIDSMGANTTVATTYQVQDNFWASATDVADRLWSESGLSPADIDVASIYDNFTPTILFSLEAFGYCKRGSGWEFVRDGRIEAGGELPVNTSGGHTSESYMQGWNHLAELVRQVRGESANQVPNCGYAHYVCYSPIITSIVFSKA</sequence>
<keyword evidence="3" id="KW-1185">Reference proteome</keyword>
<organism evidence="2 3">
    <name type="scientific">Nocardia xishanensis</name>
    <dbReference type="NCBI Taxonomy" id="238964"/>
    <lineage>
        <taxon>Bacteria</taxon>
        <taxon>Bacillati</taxon>
        <taxon>Actinomycetota</taxon>
        <taxon>Actinomycetes</taxon>
        <taxon>Mycobacteriales</taxon>
        <taxon>Nocardiaceae</taxon>
        <taxon>Nocardia</taxon>
    </lineage>
</organism>
<dbReference type="SUPFAM" id="SSF53901">
    <property type="entry name" value="Thiolase-like"/>
    <property type="match status" value="2"/>
</dbReference>
<evidence type="ECO:0000313" key="3">
    <source>
        <dbReference type="Proteomes" id="UP001611415"/>
    </source>
</evidence>
<dbReference type="EMBL" id="JBIRYO010000020">
    <property type="protein sequence ID" value="MFI2476998.1"/>
    <property type="molecule type" value="Genomic_DNA"/>
</dbReference>